<feature type="domain" description="BSD2 cysteine rich" evidence="1">
    <location>
        <begin position="65"/>
        <end position="127"/>
    </location>
</feature>
<evidence type="ECO:0000313" key="2">
    <source>
        <dbReference type="EMBL" id="KAK4756571.1"/>
    </source>
</evidence>
<organism evidence="2 3">
    <name type="scientific">Trapa incisa</name>
    <dbReference type="NCBI Taxonomy" id="236973"/>
    <lineage>
        <taxon>Eukaryota</taxon>
        <taxon>Viridiplantae</taxon>
        <taxon>Streptophyta</taxon>
        <taxon>Embryophyta</taxon>
        <taxon>Tracheophyta</taxon>
        <taxon>Spermatophyta</taxon>
        <taxon>Magnoliopsida</taxon>
        <taxon>eudicotyledons</taxon>
        <taxon>Gunneridae</taxon>
        <taxon>Pentapetalae</taxon>
        <taxon>rosids</taxon>
        <taxon>malvids</taxon>
        <taxon>Myrtales</taxon>
        <taxon>Lythraceae</taxon>
        <taxon>Trapa</taxon>
    </lineage>
</organism>
<evidence type="ECO:0000313" key="3">
    <source>
        <dbReference type="Proteomes" id="UP001345219"/>
    </source>
</evidence>
<accession>A0AAN7PZA3</accession>
<comment type="caution">
    <text evidence="2">The sequence shown here is derived from an EMBL/GenBank/DDBJ whole genome shotgun (WGS) entry which is preliminary data.</text>
</comment>
<reference evidence="2 3" key="1">
    <citation type="journal article" date="2023" name="Hortic Res">
        <title>Pangenome of water caltrop reveals structural variations and asymmetric subgenome divergence after allopolyploidization.</title>
        <authorList>
            <person name="Zhang X."/>
            <person name="Chen Y."/>
            <person name="Wang L."/>
            <person name="Yuan Y."/>
            <person name="Fang M."/>
            <person name="Shi L."/>
            <person name="Lu R."/>
            <person name="Comes H.P."/>
            <person name="Ma Y."/>
            <person name="Chen Y."/>
            <person name="Huang G."/>
            <person name="Zhou Y."/>
            <person name="Zheng Z."/>
            <person name="Qiu Y."/>
        </authorList>
    </citation>
    <scope>NUCLEOTIDE SEQUENCE [LARGE SCALE GENOMIC DNA]</scope>
    <source>
        <tissue evidence="2">Roots</tissue>
    </source>
</reference>
<dbReference type="Pfam" id="PF25436">
    <property type="entry name" value="BSD2_CRD"/>
    <property type="match status" value="1"/>
</dbReference>
<name>A0AAN7PZA3_9MYRT</name>
<dbReference type="EMBL" id="JAXIOK010000013">
    <property type="protein sequence ID" value="KAK4756571.1"/>
    <property type="molecule type" value="Genomic_DNA"/>
</dbReference>
<sequence>MKYYKPKFMINLFGVQFKAKRKRPTRKEKTLQDLLLVSSMVSSSAHLCPVHFQFPELIRSAILLICNQRYKVVCSQCKGSKINWEDPFNRQIKAGDSCWLCGGRKEMLCGISNGAGFIGGSMSTFDE</sequence>
<proteinExistence type="predicted"/>
<dbReference type="InterPro" id="IPR057453">
    <property type="entry name" value="BSD2_CRD"/>
</dbReference>
<gene>
    <name evidence="2" type="ORF">SAY87_006698</name>
</gene>
<evidence type="ECO:0000259" key="1">
    <source>
        <dbReference type="Pfam" id="PF25436"/>
    </source>
</evidence>
<dbReference type="Proteomes" id="UP001345219">
    <property type="component" value="Chromosome 6"/>
</dbReference>
<keyword evidence="3" id="KW-1185">Reference proteome</keyword>
<dbReference type="AlphaFoldDB" id="A0AAN7PZA3"/>
<protein>
    <recommendedName>
        <fullName evidence="1">BSD2 cysteine rich domain-containing protein</fullName>
    </recommendedName>
</protein>